<dbReference type="Pfam" id="PF20582">
    <property type="entry name" value="UPF0758_N"/>
    <property type="match status" value="1"/>
</dbReference>
<dbReference type="Proteomes" id="UP001499978">
    <property type="component" value="Unassembled WGS sequence"/>
</dbReference>
<gene>
    <name evidence="9" type="primary">radC</name>
    <name evidence="9" type="ORF">GCM10010201_29840</name>
</gene>
<organism evidence="9 10">
    <name type="scientific">Pilimelia columellifera subsp. columellifera</name>
    <dbReference type="NCBI Taxonomy" id="706583"/>
    <lineage>
        <taxon>Bacteria</taxon>
        <taxon>Bacillati</taxon>
        <taxon>Actinomycetota</taxon>
        <taxon>Actinomycetes</taxon>
        <taxon>Micromonosporales</taxon>
        <taxon>Micromonosporaceae</taxon>
        <taxon>Pilimelia</taxon>
    </lineage>
</organism>
<keyword evidence="4" id="KW-0378">Hydrolase</keyword>
<keyword evidence="6" id="KW-0482">Metalloprotease</keyword>
<evidence type="ECO:0000256" key="3">
    <source>
        <dbReference type="ARBA" id="ARBA00022723"/>
    </source>
</evidence>
<evidence type="ECO:0000256" key="6">
    <source>
        <dbReference type="ARBA" id="ARBA00023049"/>
    </source>
</evidence>
<evidence type="ECO:0000256" key="4">
    <source>
        <dbReference type="ARBA" id="ARBA00022801"/>
    </source>
</evidence>
<evidence type="ECO:0000256" key="7">
    <source>
        <dbReference type="RuleBase" id="RU003797"/>
    </source>
</evidence>
<dbReference type="EMBL" id="BAAARY010000015">
    <property type="protein sequence ID" value="GAA2528777.1"/>
    <property type="molecule type" value="Genomic_DNA"/>
</dbReference>
<keyword evidence="5" id="KW-0862">Zinc</keyword>
<dbReference type="SUPFAM" id="SSF102712">
    <property type="entry name" value="JAB1/MPN domain"/>
    <property type="match status" value="1"/>
</dbReference>
<sequence>MRIVDLPLADRPRERLLDRGAEALADRELLALLLGTGARGVGAHQLGELLLNRFGSLTGLSSAHPAEVAGVPGVGVAKAAALAAAWELGRRAGQPAAGTTLANAADIAAVAAPLLRGRRRERLVLLTCDNSHRVLAREVAAEGAAGEVAAPVREIIVAVLRRDGVAFALAHNHPGGDATPSDADIAATRSVAAAAAAVGLRFLDHVVVTDEGWGVVPLTG</sequence>
<dbReference type="NCBIfam" id="TIGR00608">
    <property type="entry name" value="radc"/>
    <property type="match status" value="1"/>
</dbReference>
<evidence type="ECO:0000259" key="8">
    <source>
        <dbReference type="PROSITE" id="PS50249"/>
    </source>
</evidence>
<comment type="caution">
    <text evidence="9">The sequence shown here is derived from an EMBL/GenBank/DDBJ whole genome shotgun (WGS) entry which is preliminary data.</text>
</comment>
<dbReference type="InterPro" id="IPR010994">
    <property type="entry name" value="RuvA_2-like"/>
</dbReference>
<keyword evidence="2" id="KW-0645">Protease</keyword>
<evidence type="ECO:0000256" key="5">
    <source>
        <dbReference type="ARBA" id="ARBA00022833"/>
    </source>
</evidence>
<dbReference type="InterPro" id="IPR001405">
    <property type="entry name" value="UPF0758"/>
</dbReference>
<dbReference type="InterPro" id="IPR025657">
    <property type="entry name" value="RadC_JAB"/>
</dbReference>
<dbReference type="Gene3D" id="3.40.140.10">
    <property type="entry name" value="Cytidine Deaminase, domain 2"/>
    <property type="match status" value="1"/>
</dbReference>
<evidence type="ECO:0000256" key="2">
    <source>
        <dbReference type="ARBA" id="ARBA00022670"/>
    </source>
</evidence>
<evidence type="ECO:0000313" key="9">
    <source>
        <dbReference type="EMBL" id="GAA2528777.1"/>
    </source>
</evidence>
<dbReference type="InterPro" id="IPR046778">
    <property type="entry name" value="UPF0758_N"/>
</dbReference>
<keyword evidence="10" id="KW-1185">Reference proteome</keyword>
<dbReference type="Pfam" id="PF04002">
    <property type="entry name" value="RadC"/>
    <property type="match status" value="1"/>
</dbReference>
<accession>A0ABN3NR01</accession>
<name>A0ABN3NR01_9ACTN</name>
<dbReference type="Gene3D" id="1.10.150.20">
    <property type="entry name" value="5' to 3' exonuclease, C-terminal subdomain"/>
    <property type="match status" value="1"/>
</dbReference>
<dbReference type="PROSITE" id="PS50249">
    <property type="entry name" value="MPN"/>
    <property type="match status" value="1"/>
</dbReference>
<feature type="domain" description="MPN" evidence="8">
    <location>
        <begin position="99"/>
        <end position="220"/>
    </location>
</feature>
<keyword evidence="3" id="KW-0479">Metal-binding</keyword>
<evidence type="ECO:0000256" key="1">
    <source>
        <dbReference type="ARBA" id="ARBA00010243"/>
    </source>
</evidence>
<comment type="similarity">
    <text evidence="1 7">Belongs to the UPF0758 family.</text>
</comment>
<evidence type="ECO:0000313" key="10">
    <source>
        <dbReference type="Proteomes" id="UP001499978"/>
    </source>
</evidence>
<protein>
    <submittedName>
        <fullName evidence="9">DNA repair protein RadC</fullName>
    </submittedName>
</protein>
<dbReference type="SUPFAM" id="SSF47781">
    <property type="entry name" value="RuvA domain 2-like"/>
    <property type="match status" value="1"/>
</dbReference>
<reference evidence="9 10" key="1">
    <citation type="journal article" date="2019" name="Int. J. Syst. Evol. Microbiol.">
        <title>The Global Catalogue of Microorganisms (GCM) 10K type strain sequencing project: providing services to taxonomists for standard genome sequencing and annotation.</title>
        <authorList>
            <consortium name="The Broad Institute Genomics Platform"/>
            <consortium name="The Broad Institute Genome Sequencing Center for Infectious Disease"/>
            <person name="Wu L."/>
            <person name="Ma J."/>
        </authorList>
    </citation>
    <scope>NUCLEOTIDE SEQUENCE [LARGE SCALE GENOMIC DNA]</scope>
    <source>
        <strain evidence="9 10">JCM 3367</strain>
    </source>
</reference>
<dbReference type="PANTHER" id="PTHR30471">
    <property type="entry name" value="DNA REPAIR PROTEIN RADC"/>
    <property type="match status" value="1"/>
</dbReference>
<dbReference type="RefSeq" id="WP_344173494.1">
    <property type="nucleotide sequence ID" value="NZ_BAAARY010000015.1"/>
</dbReference>
<proteinExistence type="inferred from homology"/>
<dbReference type="InterPro" id="IPR037518">
    <property type="entry name" value="MPN"/>
</dbReference>
<dbReference type="PANTHER" id="PTHR30471:SF3">
    <property type="entry name" value="UPF0758 PROTEIN YEES-RELATED"/>
    <property type="match status" value="1"/>
</dbReference>